<protein>
    <submittedName>
        <fullName evidence="2">DNA polymerase V</fullName>
    </submittedName>
</protein>
<dbReference type="CDD" id="cd06529">
    <property type="entry name" value="S24_LexA-like"/>
    <property type="match status" value="1"/>
</dbReference>
<sequence length="145" mass="16619">MGNIKIIRGVFETKLELEHASVVAGFPSPADDYRHETLDFNRDYIKHPEASFYGDVSGNSMKDAGIFDGDRVIIDRAVEPHNGSIVLAWWNGDFTMKYLDLTHRDEGYIELRPANDDFPVFKIEDPDNFKVWGTVIHLIRTFETV</sequence>
<dbReference type="EMBL" id="FRBD01000003">
    <property type="protein sequence ID" value="SHK41410.1"/>
    <property type="molecule type" value="Genomic_DNA"/>
</dbReference>
<dbReference type="SUPFAM" id="SSF51306">
    <property type="entry name" value="LexA/Signal peptidase"/>
    <property type="match status" value="1"/>
</dbReference>
<dbReference type="Gene3D" id="2.10.109.10">
    <property type="entry name" value="Umud Fragment, subunit A"/>
    <property type="match status" value="1"/>
</dbReference>
<dbReference type="InterPro" id="IPR036286">
    <property type="entry name" value="LexA/Signal_pep-like_sf"/>
</dbReference>
<gene>
    <name evidence="2" type="ORF">SAMN05216463_10359</name>
</gene>
<dbReference type="OrthoDB" id="9787787at2"/>
<evidence type="ECO:0000313" key="3">
    <source>
        <dbReference type="Proteomes" id="UP000184130"/>
    </source>
</evidence>
<dbReference type="InterPro" id="IPR050077">
    <property type="entry name" value="LexA_repressor"/>
</dbReference>
<dbReference type="Pfam" id="PF00717">
    <property type="entry name" value="Peptidase_S24"/>
    <property type="match status" value="1"/>
</dbReference>
<dbReference type="NCBIfam" id="NF007621">
    <property type="entry name" value="PRK10276.1"/>
    <property type="match status" value="1"/>
</dbReference>
<dbReference type="Proteomes" id="UP000184130">
    <property type="component" value="Unassembled WGS sequence"/>
</dbReference>
<dbReference type="InterPro" id="IPR015927">
    <property type="entry name" value="Peptidase_S24_S26A/B/C"/>
</dbReference>
<feature type="domain" description="Peptidase S24/S26A/S26B/S26C" evidence="1">
    <location>
        <begin position="21"/>
        <end position="136"/>
    </location>
</feature>
<dbReference type="PANTHER" id="PTHR33516:SF2">
    <property type="entry name" value="LEXA REPRESSOR-RELATED"/>
    <property type="match status" value="1"/>
</dbReference>
<dbReference type="RefSeq" id="WP_073204819.1">
    <property type="nucleotide sequence ID" value="NZ_FRBD01000003.1"/>
</dbReference>
<dbReference type="AlphaFoldDB" id="A0A1M6S9S8"/>
<dbReference type="InterPro" id="IPR039418">
    <property type="entry name" value="LexA-like"/>
</dbReference>
<accession>A0A1M6S9S8</accession>
<reference evidence="2 3" key="1">
    <citation type="submission" date="2016-11" db="EMBL/GenBank/DDBJ databases">
        <authorList>
            <person name="Jaros S."/>
            <person name="Januszkiewicz K."/>
            <person name="Wedrychowicz H."/>
        </authorList>
    </citation>
    <scope>NUCLEOTIDE SEQUENCE [LARGE SCALE GENOMIC DNA]</scope>
    <source>
        <strain evidence="2 3">KHT3</strain>
    </source>
</reference>
<evidence type="ECO:0000259" key="1">
    <source>
        <dbReference type="Pfam" id="PF00717"/>
    </source>
</evidence>
<organism evidence="2 3">
    <name type="scientific">Xylanibacter ruminicola</name>
    <name type="common">Prevotella ruminicola</name>
    <dbReference type="NCBI Taxonomy" id="839"/>
    <lineage>
        <taxon>Bacteria</taxon>
        <taxon>Pseudomonadati</taxon>
        <taxon>Bacteroidota</taxon>
        <taxon>Bacteroidia</taxon>
        <taxon>Bacteroidales</taxon>
        <taxon>Prevotellaceae</taxon>
        <taxon>Xylanibacter</taxon>
    </lineage>
</organism>
<evidence type="ECO:0000313" key="2">
    <source>
        <dbReference type="EMBL" id="SHK41410.1"/>
    </source>
</evidence>
<name>A0A1M6S9S8_XYLRU</name>
<dbReference type="PANTHER" id="PTHR33516">
    <property type="entry name" value="LEXA REPRESSOR"/>
    <property type="match status" value="1"/>
</dbReference>
<proteinExistence type="predicted"/>